<name>A0A1B6BXF1_9HEMI</name>
<proteinExistence type="predicted"/>
<gene>
    <name evidence="1" type="ORF">g.7071</name>
</gene>
<organism evidence="1">
    <name type="scientific">Clastoptera arizonana</name>
    <name type="common">Arizona spittle bug</name>
    <dbReference type="NCBI Taxonomy" id="38151"/>
    <lineage>
        <taxon>Eukaryota</taxon>
        <taxon>Metazoa</taxon>
        <taxon>Ecdysozoa</taxon>
        <taxon>Arthropoda</taxon>
        <taxon>Hexapoda</taxon>
        <taxon>Insecta</taxon>
        <taxon>Pterygota</taxon>
        <taxon>Neoptera</taxon>
        <taxon>Paraneoptera</taxon>
        <taxon>Hemiptera</taxon>
        <taxon>Auchenorrhyncha</taxon>
        <taxon>Cercopoidea</taxon>
        <taxon>Clastopteridae</taxon>
        <taxon>Clastoptera</taxon>
    </lineage>
</organism>
<reference evidence="1" key="1">
    <citation type="submission" date="2015-12" db="EMBL/GenBank/DDBJ databases">
        <title>De novo transcriptome assembly of four potential Pierce s Disease insect vectors from Arizona vineyards.</title>
        <authorList>
            <person name="Tassone E.E."/>
        </authorList>
    </citation>
    <scope>NUCLEOTIDE SEQUENCE</scope>
</reference>
<feature type="non-terminal residue" evidence="1">
    <location>
        <position position="1"/>
    </location>
</feature>
<feature type="non-terminal residue" evidence="1">
    <location>
        <position position="127"/>
    </location>
</feature>
<accession>A0A1B6BXF1</accession>
<dbReference type="AlphaFoldDB" id="A0A1B6BXF1"/>
<dbReference type="EMBL" id="GEDC01031336">
    <property type="protein sequence ID" value="JAS05962.1"/>
    <property type="molecule type" value="Transcribed_RNA"/>
</dbReference>
<sequence>FKTRRQHQRARKRDRASTEELGRVYEEKRRLLKNAINSSKRECWRELCAKVDRDPWGRPYKTAMHRIKSLPRVGVATPTCHDMLHRIVVHLFPEKPERPDYHPEDGEVDIPGVTVEQVMKACCRLQE</sequence>
<protein>
    <submittedName>
        <fullName evidence="1">Uncharacterized protein</fullName>
    </submittedName>
</protein>
<evidence type="ECO:0000313" key="1">
    <source>
        <dbReference type="EMBL" id="JAS05962.1"/>
    </source>
</evidence>